<feature type="coiled-coil region" evidence="1">
    <location>
        <begin position="20"/>
        <end position="47"/>
    </location>
</feature>
<feature type="transmembrane region" description="Helical" evidence="3">
    <location>
        <begin position="1772"/>
        <end position="1797"/>
    </location>
</feature>
<proteinExistence type="predicted"/>
<evidence type="ECO:0008006" key="6">
    <source>
        <dbReference type="Google" id="ProtNLM"/>
    </source>
</evidence>
<evidence type="ECO:0000256" key="2">
    <source>
        <dbReference type="SAM" id="MobiDB-lite"/>
    </source>
</evidence>
<dbReference type="EMBL" id="BDSA01000037">
    <property type="protein sequence ID" value="GBE63367.1"/>
    <property type="molecule type" value="Genomic_DNA"/>
</dbReference>
<dbReference type="GO" id="GO:0000166">
    <property type="term" value="F:nucleotide binding"/>
    <property type="evidence" value="ECO:0007669"/>
    <property type="project" value="InterPro"/>
</dbReference>
<evidence type="ECO:0000256" key="1">
    <source>
        <dbReference type="SAM" id="Coils"/>
    </source>
</evidence>
<keyword evidence="3" id="KW-0472">Membrane</keyword>
<dbReference type="OrthoDB" id="366823at2759"/>
<reference evidence="4 5" key="1">
    <citation type="journal article" date="2017" name="BMC Genomics">
        <title>Whole-genome assembly of Babesia ovata and comparative genomics between closely related pathogens.</title>
        <authorList>
            <person name="Yamagishi J."/>
            <person name="Asada M."/>
            <person name="Hakimi H."/>
            <person name="Tanaka T.Q."/>
            <person name="Sugimoto C."/>
            <person name="Kawazu S."/>
        </authorList>
    </citation>
    <scope>NUCLEOTIDE SEQUENCE [LARGE SCALE GENOMIC DNA]</scope>
    <source>
        <strain evidence="4 5">Miyake</strain>
    </source>
</reference>
<keyword evidence="5" id="KW-1185">Reference proteome</keyword>
<dbReference type="GO" id="GO:0003676">
    <property type="term" value="F:nucleic acid binding"/>
    <property type="evidence" value="ECO:0007669"/>
    <property type="project" value="InterPro"/>
</dbReference>
<organism evidence="4 5">
    <name type="scientific">Babesia ovata</name>
    <dbReference type="NCBI Taxonomy" id="189622"/>
    <lineage>
        <taxon>Eukaryota</taxon>
        <taxon>Sar</taxon>
        <taxon>Alveolata</taxon>
        <taxon>Apicomplexa</taxon>
        <taxon>Aconoidasida</taxon>
        <taxon>Piroplasmida</taxon>
        <taxon>Babesiidae</taxon>
        <taxon>Babesia</taxon>
    </lineage>
</organism>
<dbReference type="VEuPathDB" id="PiroplasmaDB:BOVATA_048600"/>
<gene>
    <name evidence="4" type="ORF">BOVATA_048600</name>
</gene>
<name>A0A2H6KK54_9APIC</name>
<feature type="coiled-coil region" evidence="1">
    <location>
        <begin position="293"/>
        <end position="327"/>
    </location>
</feature>
<keyword evidence="3" id="KW-0812">Transmembrane</keyword>
<accession>A0A2H6KK54</accession>
<feature type="region of interest" description="Disordered" evidence="2">
    <location>
        <begin position="1030"/>
        <end position="1090"/>
    </location>
</feature>
<keyword evidence="1" id="KW-0175">Coiled coil</keyword>
<dbReference type="GeneID" id="39877137"/>
<protein>
    <recommendedName>
        <fullName evidence="6">Extracellular matrix-binding ebh</fullName>
    </recommendedName>
</protein>
<keyword evidence="3" id="KW-1133">Transmembrane helix</keyword>
<evidence type="ECO:0000256" key="3">
    <source>
        <dbReference type="SAM" id="Phobius"/>
    </source>
</evidence>
<dbReference type="PROSITE" id="PS00116">
    <property type="entry name" value="DNA_POLYMERASE_B"/>
    <property type="match status" value="1"/>
</dbReference>
<evidence type="ECO:0000313" key="4">
    <source>
        <dbReference type="EMBL" id="GBE63367.1"/>
    </source>
</evidence>
<comment type="caution">
    <text evidence="4">The sequence shown here is derived from an EMBL/GenBank/DDBJ whole genome shotgun (WGS) entry which is preliminary data.</text>
</comment>
<dbReference type="Proteomes" id="UP000236319">
    <property type="component" value="Unassembled WGS sequence"/>
</dbReference>
<dbReference type="RefSeq" id="XP_028869610.1">
    <property type="nucleotide sequence ID" value="XM_029013777.1"/>
</dbReference>
<sequence>MESDLKKHYNGVHYLTEDARKGALGDIEERQKTLEKLKENLEAFIGKENDDAGKCQNLLTNLSEGLEKFLGFNSESKGYSGEGIVYSDLDRLCDGVMAFLHGVLHSIKPELGQHKETLNTAISLLETNKHSGKEGFNTAIVNVVQGVREYNEGVKLSNENIKKPIKTFLADFKEEKGELMKQINALQVSDVPSQAEPEATKAKELVESCLRHSNVFDSALSDAQKHINDLNPTCKTSVIHAHKNVKHEIKRLGELSSREHGDLAAMIKFIETKLNGLGVEVKEEICKQVRDLVEHLKRRVQFIKLQLEDADKSLKEYAKELQQWINSSDKLVKDAMKEAVNIEERRPGKYNKQTGDGIAAAMDQWGKDVNSYVKGMTIKINEHAQEAGRKLVELDKVYKNKLLEITKAVEGVPKAIKALGEKFPDKGGKKPTSIDGIFENIRNQVIQINGTAGDTDSFYMGFEGMKKGVKEYAEGFTQGQFENTVKGWSNKIVDTVGGPSGLRGYWMSQKPLANKYDTEGKTLHKAVTGKIIANITADVINPAAGTFGGSPEGKRVDEILKAVKEVCETFANKLEMQIPTKVTIIVGAIESEGSLKIKNKGSLYNGDLNSAVQRILFALAANAKNIAAELHSLVLETRPSGSDTSIAGKIKEAHEKSETLKGQFDTATGKGAAAGSNTNHAQAVDTAIAQVQTQATAPSAPNATKPTPPLDQAIKNISGEASALSVEPTETKLKEWSGKIKDELSKIVDAFVFHGTLIKGILTKLEKDLGRGKLDKNTLQDLHKKLTELQQGPVTKALNEANDILEKAEEVTNNTLRPLKNKVDQQVSSAISELSTLARKQYISSIQSMLTEFSKKVEEELEGVPEEIEKDLEQGHKKFMKLFEDNFVTRAKVIADIDPNKFTKAEPPLHQAARRLSGAISALFINCQKVADLKSDFGIMKPTQKALDRVLTGLWASNHFDNKFSNNLDALNDTLATFNPKTYGEGKYPYILESFKKGFAALFTKLEHAYVNAYSGMKFTRLLAPKKVDMSENVPDPQRPASNVAAASGQLSDPSRTRRSAPAASGPVPSTPPTSPPVSGQKAEPEYELTPEGRDCAKVCVTIMERVKNHLFVLERECNSGGRWRHNSIRLYDHTNGRKTENPLGTWLRDHGFRVPSEEGKQDGELRNNLGFTGHKMKTTLLDHNIPGASQVRSLLDWVTEERKNASPGSKKSATGIDVFDIAHCLRDLFRKYYEVCHHEHIDLPRASSNIYDMLQWLGGLRWNPMYSTLKGHLRTLFPKPLKDDPRDYKDIPAKDLKLEAYPKTITYDDLSDELLQSVCIYAQDALIGILGHGHSGGIYACDFFTNAHKLSYPTSVGSCFDMLLDIVFKVQHQLHFVYKQCCDTTALSGWRDCVYGNGVGGSGWQCNRLQCPNQKAEQNADQIGNQTHKQTCTQKCDQTVSCGLKSPLQSFLEDGLQGFLPHHMTKVGCGVKCSVGSHRGQPCKTPMGFGDISVTASHVKKGAHLAGVLDSFCGPTSHLSRLCRKLNCLLRRAPQTLGDMLAFYHKFLYEWNGQGRVHRQDAFLQAVNDAIFGEQYGKLDVVCIQSSRTHTEKHSKGDLFSLVDCHTSPTVNAPVGSCGPYLESISNDIRRTFSETRASNYLSWIVYITETFYDLLKMLYDECNKCCGTDKSKCRVAKCAVNCNVGKQASTYNHDDSCNSIVNCSYTTPTLFKYGFVHGDALILAGKRSKRTCRDFCTALGKVISDKISDESPLATLIYEKIPNFICAIRWPFMLTLLTLWSLSLLYLLHIAVVRLDVLRIRSHLRSPASHRIAAQSLLAAARVKALANVKYFSP</sequence>
<evidence type="ECO:0000313" key="5">
    <source>
        <dbReference type="Proteomes" id="UP000236319"/>
    </source>
</evidence>
<dbReference type="InterPro" id="IPR017964">
    <property type="entry name" value="DNA-dir_DNA_pol_B_CS"/>
</dbReference>